<dbReference type="InterPro" id="IPR018193">
    <property type="entry name" value="Glyc_kinase_flavodox-like_fold"/>
</dbReference>
<evidence type="ECO:0000313" key="6">
    <source>
        <dbReference type="Proteomes" id="UP000886724"/>
    </source>
</evidence>
<dbReference type="EMBL" id="DXET01000172">
    <property type="protein sequence ID" value="HIX81861.1"/>
    <property type="molecule type" value="Genomic_DNA"/>
</dbReference>
<evidence type="ECO:0000256" key="1">
    <source>
        <dbReference type="ARBA" id="ARBA00006284"/>
    </source>
</evidence>
<dbReference type="Pfam" id="PF02595">
    <property type="entry name" value="Gly_kinase"/>
    <property type="match status" value="1"/>
</dbReference>
<protein>
    <submittedName>
        <fullName evidence="5">Glycerate kinase</fullName>
    </submittedName>
</protein>
<dbReference type="NCBIfam" id="TIGR00045">
    <property type="entry name" value="glycerate kinase"/>
    <property type="match status" value="1"/>
</dbReference>
<organism evidence="5 6">
    <name type="scientific">Candidatus Erysipelatoclostridium merdavium</name>
    <dbReference type="NCBI Taxonomy" id="2838566"/>
    <lineage>
        <taxon>Bacteria</taxon>
        <taxon>Bacillati</taxon>
        <taxon>Bacillota</taxon>
        <taxon>Erysipelotrichia</taxon>
        <taxon>Erysipelotrichales</taxon>
        <taxon>Erysipelotrichales incertae sedis</taxon>
    </lineage>
</organism>
<evidence type="ECO:0000256" key="4">
    <source>
        <dbReference type="PIRNR" id="PIRNR006078"/>
    </source>
</evidence>
<dbReference type="Gene3D" id="3.90.1510.10">
    <property type="entry name" value="Glycerate kinase, domain 2"/>
    <property type="match status" value="1"/>
</dbReference>
<dbReference type="Gene3D" id="3.40.50.10350">
    <property type="entry name" value="Glycerate kinase, domain 1"/>
    <property type="match status" value="1"/>
</dbReference>
<evidence type="ECO:0000256" key="2">
    <source>
        <dbReference type="ARBA" id="ARBA00022679"/>
    </source>
</evidence>
<dbReference type="GO" id="GO:0008887">
    <property type="term" value="F:glycerate kinase activity"/>
    <property type="evidence" value="ECO:0007669"/>
    <property type="project" value="UniProtKB-UniRule"/>
</dbReference>
<reference evidence="5" key="2">
    <citation type="submission" date="2021-04" db="EMBL/GenBank/DDBJ databases">
        <authorList>
            <person name="Gilroy R."/>
        </authorList>
    </citation>
    <scope>NUCLEOTIDE SEQUENCE</scope>
    <source>
        <strain evidence="5">ChiGjej1B1-14440</strain>
    </source>
</reference>
<comment type="caution">
    <text evidence="5">The sequence shown here is derived from an EMBL/GenBank/DDBJ whole genome shotgun (WGS) entry which is preliminary data.</text>
</comment>
<sequence length="379" mass="40354">MKVVVAIDSLKGSLSSLEAGNAIKQGIKRVYQDAKVIVKPLADGGEGTVEALVSGMNGKIETVVATGPLGDKIESSYGIIPEKRLAIMEMASIAGITLLSLKQRNPLYTTTYGLGEMIKDAISKGCNNFIIGIGGSATNDGGIGMLQALGFDLLDKDGNQVPLGARGLKDLVKIDDKNVLPELKKCQFKIACDVTNVLCGENGCSVVFGPQKGATSQMIKDMDQWLYNFANLAKKKYPHSDALVPGTGAAGGLGFAFLTFVKATLESGIDIILETIDLKSDLKDVDVVVTGEGCLDRQSAMGKAPVGVAKMAKLYNKPVIAFAGSVTKEAKLCNQEGIDAYFPIIRNITTLQEAMAKENAKNNLTDTVEQVFRLWKIKQ</sequence>
<dbReference type="SUPFAM" id="SSF110738">
    <property type="entry name" value="Glycerate kinase I"/>
    <property type="match status" value="1"/>
</dbReference>
<proteinExistence type="inferred from homology"/>
<keyword evidence="2 4" id="KW-0808">Transferase</keyword>
<comment type="similarity">
    <text evidence="1 4">Belongs to the glycerate kinase type-1 family.</text>
</comment>
<gene>
    <name evidence="5" type="ORF">H9980_07835</name>
</gene>
<keyword evidence="3 4" id="KW-0418">Kinase</keyword>
<dbReference type="PANTHER" id="PTHR21599">
    <property type="entry name" value="GLYCERATE KINASE"/>
    <property type="match status" value="1"/>
</dbReference>
<dbReference type="InterPro" id="IPR018197">
    <property type="entry name" value="Glycerate_kinase_RE-like"/>
</dbReference>
<accession>A0A9D1XMP0</accession>
<dbReference type="InterPro" id="IPR004381">
    <property type="entry name" value="Glycerate_kinase"/>
</dbReference>
<evidence type="ECO:0000256" key="3">
    <source>
        <dbReference type="ARBA" id="ARBA00022777"/>
    </source>
</evidence>
<reference evidence="5" key="1">
    <citation type="journal article" date="2021" name="PeerJ">
        <title>Extensive microbial diversity within the chicken gut microbiome revealed by metagenomics and culture.</title>
        <authorList>
            <person name="Gilroy R."/>
            <person name="Ravi A."/>
            <person name="Getino M."/>
            <person name="Pursley I."/>
            <person name="Horton D.L."/>
            <person name="Alikhan N.F."/>
            <person name="Baker D."/>
            <person name="Gharbi K."/>
            <person name="Hall N."/>
            <person name="Watson M."/>
            <person name="Adriaenssens E.M."/>
            <person name="Foster-Nyarko E."/>
            <person name="Jarju S."/>
            <person name="Secka A."/>
            <person name="Antonio M."/>
            <person name="Oren A."/>
            <person name="Chaudhuri R.R."/>
            <person name="La Ragione R."/>
            <person name="Hildebrand F."/>
            <person name="Pallen M.J."/>
        </authorList>
    </citation>
    <scope>NUCLEOTIDE SEQUENCE</scope>
    <source>
        <strain evidence="5">ChiGjej1B1-14440</strain>
    </source>
</reference>
<name>A0A9D1XMP0_9FIRM</name>
<dbReference type="PIRSF" id="PIRSF006078">
    <property type="entry name" value="GlxK"/>
    <property type="match status" value="1"/>
</dbReference>
<dbReference type="InterPro" id="IPR036129">
    <property type="entry name" value="Glycerate_kinase_sf"/>
</dbReference>
<evidence type="ECO:0000313" key="5">
    <source>
        <dbReference type="EMBL" id="HIX81861.1"/>
    </source>
</evidence>
<dbReference type="GO" id="GO:0031388">
    <property type="term" value="P:organic acid phosphorylation"/>
    <property type="evidence" value="ECO:0007669"/>
    <property type="project" value="UniProtKB-UniRule"/>
</dbReference>
<dbReference type="PANTHER" id="PTHR21599:SF0">
    <property type="entry name" value="GLYCERATE KINASE"/>
    <property type="match status" value="1"/>
</dbReference>
<dbReference type="Proteomes" id="UP000886724">
    <property type="component" value="Unassembled WGS sequence"/>
</dbReference>
<dbReference type="AlphaFoldDB" id="A0A9D1XMP0"/>